<dbReference type="AlphaFoldDB" id="H0DZV4"/>
<dbReference type="EMBL" id="AGUD01000003">
    <property type="protein sequence ID" value="EHN13058.1"/>
    <property type="molecule type" value="Genomic_DNA"/>
</dbReference>
<accession>H0DZV4</accession>
<sequence length="72" mass="8309">MEEFVAIFDRWQEGKRSRDAVVTVQAAGELRGWIWSTVRQDPTERDVQMDRVLTEAYARGFRMGSERSGSPC</sequence>
<name>H0DZV4_9ACTN</name>
<organism evidence="1 2">
    <name type="scientific">Patulibacter medicamentivorans</name>
    <dbReference type="NCBI Taxonomy" id="1097667"/>
    <lineage>
        <taxon>Bacteria</taxon>
        <taxon>Bacillati</taxon>
        <taxon>Actinomycetota</taxon>
        <taxon>Thermoleophilia</taxon>
        <taxon>Solirubrobacterales</taxon>
        <taxon>Patulibacteraceae</taxon>
        <taxon>Patulibacter</taxon>
    </lineage>
</organism>
<proteinExistence type="predicted"/>
<evidence type="ECO:0000313" key="2">
    <source>
        <dbReference type="Proteomes" id="UP000005143"/>
    </source>
</evidence>
<protein>
    <submittedName>
        <fullName evidence="1">Uncharacterized protein</fullName>
    </submittedName>
</protein>
<dbReference type="Proteomes" id="UP000005143">
    <property type="component" value="Unassembled WGS sequence"/>
</dbReference>
<evidence type="ECO:0000313" key="1">
    <source>
        <dbReference type="EMBL" id="EHN13058.1"/>
    </source>
</evidence>
<reference evidence="1 2" key="1">
    <citation type="journal article" date="2013" name="Biodegradation">
        <title>Quantitative proteomic analysis of ibuprofen-degrading Patulibacter sp. strain I11.</title>
        <authorList>
            <person name="Almeida B."/>
            <person name="Kjeldal H."/>
            <person name="Lolas I."/>
            <person name="Knudsen A.D."/>
            <person name="Carvalho G."/>
            <person name="Nielsen K.L."/>
            <person name="Barreto Crespo M.T."/>
            <person name="Stensballe A."/>
            <person name="Nielsen J.L."/>
        </authorList>
    </citation>
    <scope>NUCLEOTIDE SEQUENCE [LARGE SCALE GENOMIC DNA]</scope>
    <source>
        <strain evidence="1 2">I11</strain>
    </source>
</reference>
<gene>
    <name evidence="1" type="ORF">PAI11_00590</name>
</gene>
<keyword evidence="2" id="KW-1185">Reference proteome</keyword>
<comment type="caution">
    <text evidence="1">The sequence shown here is derived from an EMBL/GenBank/DDBJ whole genome shotgun (WGS) entry which is preliminary data.</text>
</comment>